<reference evidence="3 4" key="3">
    <citation type="journal article" date="2005" name="Nature">
        <title>The DNA sequence of the human X chromosome.</title>
        <authorList>
            <person name="Ross M.T."/>
            <person name="Grafham D.V."/>
            <person name="Coffey A.J."/>
            <person name="Scherer S."/>
            <person name="McLay K."/>
            <person name="Muzny D."/>
            <person name="Platzer M."/>
            <person name="Howell G.R."/>
            <person name="Burrows C."/>
            <person name="Bird C.P."/>
            <person name="Frankish A."/>
            <person name="Lovell F.L."/>
            <person name="Howe K.L."/>
            <person name="Ashurst J.L."/>
            <person name="Fulton R.S."/>
            <person name="Sudbrak R."/>
            <person name="Wen G."/>
            <person name="Jones M.C."/>
            <person name="Hurles M.E."/>
            <person name="Andrews T.D."/>
            <person name="Scott C.E."/>
            <person name="Searle S."/>
            <person name="Ramser J."/>
            <person name="Whittaker A."/>
            <person name="Deadman R."/>
            <person name="Carter N.P."/>
            <person name="Hunt S.E."/>
            <person name="Chen R."/>
            <person name="Cree A."/>
            <person name="Gunaratne P."/>
            <person name="Havlak P."/>
            <person name="Hodgson A."/>
            <person name="Metzker M.L."/>
            <person name="Richards S."/>
            <person name="Scott G."/>
            <person name="Steffen D."/>
            <person name="Sodergren E."/>
            <person name="Wheeler D.A."/>
            <person name="Worley K.C."/>
            <person name="Ainscough R."/>
            <person name="Ambrose K.D."/>
            <person name="Ansari-Lari M.A."/>
            <person name="Aradhya S."/>
            <person name="Ashwell R.I."/>
            <person name="Babbage A.K."/>
            <person name="Bagguley C.L."/>
            <person name="Ballabio A."/>
            <person name="Banerjee R."/>
            <person name="Barker G.E."/>
            <person name="Barlow K.F."/>
            <person name="Barrett I.P."/>
            <person name="Bates K.N."/>
            <person name="Beare D.M."/>
            <person name="Beasley H."/>
            <person name="Beasley O."/>
            <person name="Beck A."/>
            <person name="Bethel G."/>
            <person name="Blechschmidt K."/>
            <person name="Brady N."/>
            <person name="Bray-Allen S."/>
            <person name="Bridgeman A.M."/>
            <person name="Brown A.J."/>
            <person name="Brown M.J."/>
            <person name="Bonnin D."/>
            <person name="Bruford E.A."/>
            <person name="Buhay C."/>
            <person name="Burch P."/>
            <person name="Burford D."/>
            <person name="Burgess J."/>
            <person name="Burrill W."/>
            <person name="Burton J."/>
            <person name="Bye J.M."/>
            <person name="Carder C."/>
            <person name="Carrel L."/>
            <person name="Chako J."/>
            <person name="Chapman J.C."/>
            <person name="Chavez D."/>
            <person name="Chen E."/>
            <person name="Chen G."/>
            <person name="Chen Y."/>
            <person name="Chen Z."/>
            <person name="Chinault C."/>
            <person name="Ciccodicola A."/>
            <person name="Clark S.Y."/>
            <person name="Clarke G."/>
            <person name="Clee C.M."/>
            <person name="Clegg S."/>
            <person name="Clerc-Blankenburg K."/>
            <person name="Clifford K."/>
            <person name="Cobley V."/>
            <person name="Cole C.G."/>
            <person name="Conquer J.S."/>
            <person name="Corby N."/>
            <person name="Connor R.E."/>
            <person name="David R."/>
            <person name="Davies J."/>
            <person name="Davis C."/>
            <person name="Davis J."/>
            <person name="Delgado O."/>
            <person name="Deshazo D."/>
            <person name="Dhami P."/>
            <person name="Ding Y."/>
            <person name="Dinh H."/>
            <person name="Dodsworth S."/>
            <person name="Draper H."/>
            <person name="Dugan-Rocha S."/>
            <person name="Dunham A."/>
            <person name="Dunn M."/>
            <person name="Durbin K.J."/>
            <person name="Dutta I."/>
            <person name="Eades T."/>
            <person name="Ellwood M."/>
            <person name="Emery-Cohen A."/>
            <person name="Errington H."/>
            <person name="Evans K.L."/>
            <person name="Faulkner L."/>
            <person name="Francis F."/>
            <person name="Frankland J."/>
            <person name="Fraser A.E."/>
            <person name="Galgoczy P."/>
            <person name="Gilbert J."/>
            <person name="Gill R."/>
            <person name="Glockner G."/>
            <person name="Gregory S.G."/>
            <person name="Gribble S."/>
            <person name="Griffiths C."/>
            <person name="Grocock R."/>
            <person name="Gu Y."/>
            <person name="Gwilliam R."/>
            <person name="Hamilton C."/>
            <person name="Hart E.A."/>
            <person name="Hawes A."/>
            <person name="Heath P.D."/>
            <person name="Heitmann K."/>
            <person name="Hennig S."/>
            <person name="Hernandez J."/>
            <person name="Hinzmann B."/>
            <person name="Ho S."/>
            <person name="Hoffs M."/>
            <person name="Howden P.J."/>
            <person name="Huckle E.J."/>
            <person name="Hume J."/>
            <person name="Hunt P.J."/>
            <person name="Hunt A.R."/>
            <person name="Isherwood J."/>
            <person name="Jacob L."/>
            <person name="Johnson D."/>
            <person name="Jones S."/>
            <person name="de Jong P.J."/>
            <person name="Joseph S.S."/>
            <person name="Keenan S."/>
            <person name="Kelly S."/>
            <person name="Kershaw J.K."/>
            <person name="Khan Z."/>
            <person name="Kioschis P."/>
            <person name="Klages S."/>
            <person name="Knights A.J."/>
            <person name="Kosiura A."/>
            <person name="Kovar-Smith C."/>
            <person name="Laird G.K."/>
            <person name="Langford C."/>
            <person name="Lawlor S."/>
            <person name="Leversha M."/>
            <person name="Lewis L."/>
            <person name="Liu W."/>
            <person name="Lloyd C."/>
            <person name="Lloyd D.M."/>
            <person name="Loulseged H."/>
            <person name="Loveland J.E."/>
            <person name="Lovell J.D."/>
            <person name="Lozado R."/>
            <person name="Lu J."/>
            <person name="Lyne R."/>
            <person name="Ma J."/>
            <person name="Maheshwari M."/>
            <person name="Matthews L.H."/>
            <person name="McDowall J."/>
            <person name="McLaren S."/>
            <person name="McMurray A."/>
            <person name="Meidl P."/>
            <person name="Meitinger T."/>
            <person name="Milne S."/>
            <person name="Miner G."/>
            <person name="Mistry S.L."/>
            <person name="Morgan M."/>
            <person name="Morris S."/>
            <person name="Muller I."/>
            <person name="Mullikin J.C."/>
            <person name="Nguyen N."/>
            <person name="Nordsiek G."/>
            <person name="Nyakatura G."/>
            <person name="O'Dell C.N."/>
            <person name="Okwuonu G."/>
            <person name="Palmer S."/>
            <person name="Pandian R."/>
            <person name="Parker D."/>
            <person name="Parrish J."/>
            <person name="Pasternak S."/>
            <person name="Patel D."/>
            <person name="Pearce A.V."/>
            <person name="Pearson D.M."/>
            <person name="Pelan S.E."/>
            <person name="Perez L."/>
            <person name="Porter K.M."/>
            <person name="Ramsey Y."/>
            <person name="Reichwald K."/>
            <person name="Rhodes S."/>
            <person name="Ridler K.A."/>
            <person name="Schlessinger D."/>
            <person name="Schueler M.G."/>
            <person name="Sehra H.K."/>
            <person name="Shaw-Smith C."/>
            <person name="Shen H."/>
            <person name="Sheridan E.M."/>
            <person name="Shownkeen R."/>
            <person name="Skuce C.D."/>
            <person name="Smith M.L."/>
            <person name="Sotheran E.C."/>
            <person name="Steingruber H.E."/>
            <person name="Steward C.A."/>
            <person name="Storey R."/>
            <person name="Swann R.M."/>
            <person name="Swarbreck D."/>
            <person name="Tabor P.E."/>
            <person name="Taudien S."/>
            <person name="Taylor T."/>
            <person name="Teague B."/>
            <person name="Thomas K."/>
            <person name="Thorpe A."/>
            <person name="Timms K."/>
            <person name="Tracey A."/>
            <person name="Trevanion S."/>
            <person name="Tromans A.C."/>
            <person name="d'Urso M."/>
            <person name="Verduzco D."/>
            <person name="Villasana D."/>
            <person name="Waldron L."/>
            <person name="Wall M."/>
            <person name="Wang Q."/>
            <person name="Warren J."/>
            <person name="Warry G.L."/>
            <person name="Wei X."/>
            <person name="West A."/>
            <person name="Whitehead S.L."/>
            <person name="Whiteley M.N."/>
            <person name="Wilkinson J.E."/>
            <person name="Willey D.L."/>
            <person name="Williams G."/>
            <person name="Williams L."/>
            <person name="Williamson A."/>
            <person name="Williamson H."/>
            <person name="Wilming L."/>
            <person name="Woodmansey R.L."/>
            <person name="Wray P.W."/>
            <person name="Yen J."/>
            <person name="Zhang J."/>
            <person name="Zhou J."/>
            <person name="Zoghbi H."/>
            <person name="Zorilla S."/>
            <person name="Buck D."/>
            <person name="Reinhardt R."/>
            <person name="Poustka A."/>
            <person name="Rosenthal A."/>
            <person name="Lehrach H."/>
            <person name="Meindl A."/>
            <person name="Minx P.J."/>
            <person name="Hillier L.W."/>
            <person name="Willard H.F."/>
            <person name="Wilson R.K."/>
            <person name="Waterston R.H."/>
            <person name="Rice C.M."/>
            <person name="Vaudin M."/>
            <person name="Coulson A."/>
            <person name="Nelson D.L."/>
            <person name="Weinstock G."/>
            <person name="Sulston J.E."/>
            <person name="Durbin R."/>
            <person name="Hubbard T."/>
            <person name="Gibbs R.A."/>
            <person name="Beck S."/>
            <person name="Rogers J."/>
            <person name="Bentley D.R."/>
        </authorList>
    </citation>
    <scope>NUCLEOTIDE SEQUENCE [LARGE SCALE GENOMIC DNA]</scope>
</reference>
<dbReference type="InterPro" id="IPR041899">
    <property type="entry name" value="MAGE_WH2"/>
</dbReference>
<dbReference type="Gene3D" id="1.10.10.1200">
    <property type="entry name" value="MAGE homology domain, winged helix WH1 motif"/>
    <property type="match status" value="1"/>
</dbReference>
<keyword evidence="4" id="KW-1185">Reference proteome</keyword>
<dbReference type="PhylomeDB" id="A0A0A0MSA3"/>
<evidence type="ECO:0000313" key="3">
    <source>
        <dbReference type="Ensembl" id="ENSP00000382874.1"/>
    </source>
</evidence>
<dbReference type="Pfam" id="PF12440">
    <property type="entry name" value="MAGE_N"/>
    <property type="match status" value="1"/>
</dbReference>
<gene>
    <name evidence="3" type="primary">MAGEB16</name>
</gene>
<dbReference type="SMART" id="SM01373">
    <property type="entry name" value="MAGE"/>
    <property type="match status" value="1"/>
</dbReference>
<feature type="compositionally biased region" description="Acidic residues" evidence="1">
    <location>
        <begin position="114"/>
        <end position="127"/>
    </location>
</feature>
<dbReference type="UCSC" id="uc064ymu.1">
    <property type="organism name" value="human"/>
</dbReference>
<dbReference type="AlphaFoldDB" id="A0A0A0MSA3"/>
<evidence type="ECO:0000313" key="4">
    <source>
        <dbReference type="Proteomes" id="UP000005640"/>
    </source>
</evidence>
<dbReference type="SMART" id="SM01392">
    <property type="entry name" value="MAGE_N"/>
    <property type="match status" value="1"/>
</dbReference>
<dbReference type="Gene3D" id="1.10.10.1210">
    <property type="entry name" value="MAGE homology domain, winged helix WH2 motif"/>
    <property type="match status" value="1"/>
</dbReference>
<feature type="region of interest" description="Disordered" evidence="1">
    <location>
        <begin position="107"/>
        <end position="140"/>
    </location>
</feature>
<keyword evidence="5" id="KW-1267">Proteomics identification</keyword>
<dbReference type="InterPro" id="IPR021072">
    <property type="entry name" value="MAGE_N"/>
</dbReference>
<dbReference type="FunFam" id="1.10.10.1210:FF:000001">
    <property type="entry name" value="melanoma-associated antigen D1"/>
    <property type="match status" value="1"/>
</dbReference>
<dbReference type="ExpressionAtlas" id="A0A0A0MSA3">
    <property type="expression patterns" value="baseline and differential"/>
</dbReference>
<dbReference type="Proteomes" id="UP000005640">
    <property type="component" value="Chromosome X"/>
</dbReference>
<dbReference type="OpenTargets" id="ENSG00000189023"/>
<feature type="domain" description="MAGE" evidence="2">
    <location>
        <begin position="145"/>
        <end position="344"/>
    </location>
</feature>
<dbReference type="VEuPathDB" id="HostDB:ENSG00000189023"/>
<dbReference type="MassIVE" id="A0A0A0MSA3"/>
<organism evidence="3 4">
    <name type="scientific">Homo sapiens</name>
    <name type="common">Human</name>
    <dbReference type="NCBI Taxonomy" id="9606"/>
    <lineage>
        <taxon>Eukaryota</taxon>
        <taxon>Metazoa</taxon>
        <taxon>Chordata</taxon>
        <taxon>Craniata</taxon>
        <taxon>Vertebrata</taxon>
        <taxon>Euteleostomi</taxon>
        <taxon>Mammalia</taxon>
        <taxon>Eutheria</taxon>
        <taxon>Euarchontoglires</taxon>
        <taxon>Primates</taxon>
        <taxon>Haplorrhini</taxon>
        <taxon>Catarrhini</taxon>
        <taxon>Hominidae</taxon>
        <taxon>Homo</taxon>
    </lineage>
</organism>
<evidence type="ECO:0000259" key="2">
    <source>
        <dbReference type="PROSITE" id="PS50838"/>
    </source>
</evidence>
<reference evidence="3 4" key="1">
    <citation type="journal article" date="2001" name="Nature">
        <title>Initial sequencing and analysis of the human genome.</title>
        <authorList>
            <consortium name="International Human Genome Sequencing Consortium"/>
            <person name="Lander E.S."/>
            <person name="Linton L.M."/>
            <person name="Birren B."/>
            <person name="Nusbaum C."/>
            <person name="Zody M.C."/>
            <person name="Baldwin J."/>
            <person name="Devon K."/>
            <person name="Dewar K."/>
            <person name="Doyle M."/>
            <person name="FitzHugh W."/>
            <person name="Funke R."/>
            <person name="Gage D."/>
            <person name="Harris K."/>
            <person name="Heaford A."/>
            <person name="Howland J."/>
            <person name="Kann L."/>
            <person name="Lehoczky J."/>
            <person name="LeVine R."/>
            <person name="McEwan P."/>
            <person name="McKernan K."/>
            <person name="Meldrim J."/>
            <person name="Mesirov J.P."/>
            <person name="Miranda C."/>
            <person name="Morris W."/>
            <person name="Naylor J."/>
            <person name="Raymond C."/>
            <person name="Rosetti M."/>
            <person name="Santos R."/>
            <person name="Sheridan A."/>
            <person name="Sougnez C."/>
            <person name="Stange-Thomann N."/>
            <person name="Stojanovic N."/>
            <person name="Subramanian A."/>
            <person name="Wyman D."/>
            <person name="Rogers J."/>
            <person name="Sulston J."/>
            <person name="Ainscough R."/>
            <person name="Beck S."/>
            <person name="Bentley D."/>
            <person name="Burton J."/>
            <person name="Clee C."/>
            <person name="Carter N."/>
            <person name="Coulson A."/>
            <person name="Deadman R."/>
            <person name="Deloukas P."/>
            <person name="Dunham A."/>
            <person name="Dunham I."/>
            <person name="Durbin R."/>
            <person name="French L."/>
            <person name="Grafham D."/>
            <person name="Gregory S."/>
            <person name="Hubbard T."/>
            <person name="Humphray S."/>
            <person name="Hunt A."/>
            <person name="Jones M."/>
            <person name="Lloyd C."/>
            <person name="McMurray A."/>
            <person name="Matthews L."/>
            <person name="Mercer S."/>
            <person name="Milne S."/>
            <person name="Mullikin J.C."/>
            <person name="Mungall A."/>
            <person name="Plumb R."/>
            <person name="Ross M."/>
            <person name="Shownkeen R."/>
            <person name="Sims S."/>
            <person name="Waterston R.H."/>
            <person name="Wilson R.K."/>
            <person name="Hillier L.W."/>
            <person name="McPherson J.D."/>
            <person name="Marra M.A."/>
            <person name="Mardis E.R."/>
            <person name="Fulton L.A."/>
            <person name="Chinwalla A.T."/>
            <person name="Pepin K.H."/>
            <person name="Gish W.R."/>
            <person name="Chissoe S.L."/>
            <person name="Wendl M.C."/>
            <person name="Delehaunty K.D."/>
            <person name="Miner T.L."/>
            <person name="Delehaunty A."/>
            <person name="Kramer J.B."/>
            <person name="Cook L.L."/>
            <person name="Fulton R.S."/>
            <person name="Johnson D.L."/>
            <person name="Minx P.J."/>
            <person name="Clifton S.W."/>
            <person name="Hawkins T."/>
            <person name="Branscomb E."/>
            <person name="Predki P."/>
            <person name="Richardson P."/>
            <person name="Wenning S."/>
            <person name="Slezak T."/>
            <person name="Doggett N."/>
            <person name="Cheng J.F."/>
            <person name="Olsen A."/>
            <person name="Lucas S."/>
            <person name="Elkin C."/>
            <person name="Uberbacher E."/>
            <person name="Frazier M."/>
            <person name="Gibbs R.A."/>
            <person name="Muzny D.M."/>
            <person name="Scherer S.E."/>
            <person name="Bouck J.B."/>
            <person name="Sodergren E.J."/>
            <person name="Worley K.C."/>
            <person name="Rives C.M."/>
            <person name="Gorrell J.H."/>
            <person name="Metzker M.L."/>
            <person name="Naylor S.L."/>
            <person name="Kucherlapati R.S."/>
            <person name="Nelson D.L."/>
            <person name="Weinstock G.M."/>
            <person name="Sakaki Y."/>
            <person name="Fujiyama A."/>
            <person name="Hattori M."/>
            <person name="Yada T."/>
            <person name="Toyoda A."/>
            <person name="Itoh T."/>
            <person name="Kawagoe C."/>
            <person name="Watanabe H."/>
            <person name="Totoki Y."/>
            <person name="Taylor T."/>
            <person name="Weissenbach J."/>
            <person name="Heilig R."/>
            <person name="Saurin W."/>
            <person name="Artiguenave F."/>
            <person name="Brottier P."/>
            <person name="Bruls T."/>
            <person name="Pelletier E."/>
            <person name="Robert C."/>
            <person name="Wincker P."/>
            <person name="Smith D.R."/>
            <person name="Doucette-Stamm L."/>
            <person name="Rubenfield M."/>
            <person name="Weinstock K."/>
            <person name="Lee H.M."/>
            <person name="Dubois J."/>
            <person name="Rosenthal A."/>
            <person name="Platzer M."/>
            <person name="Nyakatura G."/>
            <person name="Taudien S."/>
            <person name="Rump A."/>
            <person name="Yang H."/>
            <person name="Yu J."/>
            <person name="Wang J."/>
            <person name="Huang G."/>
            <person name="Gu J."/>
            <person name="Hood L."/>
            <person name="Rowen L."/>
            <person name="Madan A."/>
            <person name="Qin S."/>
            <person name="Davis R.W."/>
            <person name="Federspiel N.A."/>
            <person name="Abola A.P."/>
            <person name="Proctor M.J."/>
            <person name="Myers R.M."/>
            <person name="Schmutz J."/>
            <person name="Dickson M."/>
            <person name="Grimwood J."/>
            <person name="Cox D.R."/>
            <person name="Olson M.V."/>
            <person name="Kaul R."/>
            <person name="Raymond C."/>
            <person name="Shimizu N."/>
            <person name="Kawasaki K."/>
            <person name="Minoshima S."/>
            <person name="Evans G.A."/>
            <person name="Athanasiou M."/>
            <person name="Schultz R."/>
            <person name="Roe B.A."/>
            <person name="Chen F."/>
            <person name="Pan H."/>
            <person name="Ramser J."/>
            <person name="Lehrach H."/>
            <person name="Reinhardt R."/>
            <person name="McCombie W.R."/>
            <person name="de la Bastide M."/>
            <person name="Dedhia N."/>
            <person name="Blocker H."/>
            <person name="Hornischer K."/>
            <person name="Nordsiek G."/>
            <person name="Agarwala R."/>
            <person name="Aravind L."/>
            <person name="Bailey J.A."/>
            <person name="Bateman A."/>
            <person name="Batzoglou S."/>
            <person name="Birney E."/>
            <person name="Bork P."/>
            <person name="Brown D.G."/>
            <person name="Burge C.B."/>
            <person name="Cerutti L."/>
            <person name="Chen H.C."/>
            <person name="Church D."/>
            <person name="Clamp M."/>
            <person name="Copley R.R."/>
            <person name="Doerks T."/>
            <person name="Eddy S.R."/>
            <person name="Eichler E.E."/>
            <person name="Furey T.S."/>
            <person name="Galagan J."/>
            <person name="Gilbert J.G."/>
            <person name="Harmon C."/>
            <person name="Hayashizaki Y."/>
            <person name="Haussler D."/>
            <person name="Hermjakob H."/>
            <person name="Hokamp K."/>
            <person name="Jang W."/>
            <person name="Johnson L.S."/>
            <person name="Jones T.A."/>
            <person name="Kasif S."/>
            <person name="Kaspryzk A."/>
            <person name="Kennedy S."/>
            <person name="Kent W.J."/>
            <person name="Kitts P."/>
            <person name="Koonin E.V."/>
            <person name="Korf I."/>
            <person name="Kulp D."/>
            <person name="Lancet D."/>
            <person name="Lowe T.M."/>
            <person name="McLysaght A."/>
            <person name="Mikkelsen T."/>
            <person name="Moran J.V."/>
            <person name="Mulder N."/>
            <person name="Pollara V.J."/>
            <person name="Ponting C.P."/>
            <person name="Schuler G."/>
            <person name="Schultz J."/>
            <person name="Slater G."/>
            <person name="Smit A.F."/>
            <person name="Stupka E."/>
            <person name="Szustakowski J."/>
            <person name="Thierry-Mieg D."/>
            <person name="Thierry-Mieg J."/>
            <person name="Wagner L."/>
            <person name="Wallis J."/>
            <person name="Wheeler R."/>
            <person name="Williams A."/>
            <person name="Wolf Y.I."/>
            <person name="Wolfe K.H."/>
            <person name="Yang S.P."/>
            <person name="Yeh R.F."/>
            <person name="Collins F."/>
            <person name="Guyer M.S."/>
            <person name="Peterson J."/>
            <person name="Felsenfeld A."/>
            <person name="Wetterstrand K.A."/>
            <person name="Patrinos A."/>
            <person name="Morgan M.J."/>
            <person name="de Jong P."/>
            <person name="Catanese J.J."/>
            <person name="Osoegawa K."/>
            <person name="Shizuya H."/>
            <person name="Choi S."/>
            <person name="Chen Y.J."/>
        </authorList>
    </citation>
    <scope>NUCLEOTIDE SEQUENCE [LARGE SCALE GENOMIC DNA]</scope>
</reference>
<dbReference type="Bgee" id="ENSG00000189023">
    <property type="expression patterns" value="Expressed in primordial germ cell in gonad and 4 other cell types or tissues"/>
</dbReference>
<dbReference type="HGNC" id="HGNC:21188">
    <property type="gene designation" value="MAGEB16"/>
</dbReference>
<reference evidence="3" key="5">
    <citation type="submission" date="2025-09" db="UniProtKB">
        <authorList>
            <consortium name="Ensembl"/>
        </authorList>
    </citation>
    <scope>IDENTIFICATION</scope>
</reference>
<dbReference type="Antibodypedia" id="64810">
    <property type="antibodies" value="56 antibodies from 11 providers"/>
</dbReference>
<dbReference type="PANTHER" id="PTHR11736:SF145">
    <property type="entry name" value="MELANOMA-ASSOCIATED ANTIGEN B16"/>
    <property type="match status" value="1"/>
</dbReference>
<evidence type="ECO:0000256" key="1">
    <source>
        <dbReference type="SAM" id="MobiDB-lite"/>
    </source>
</evidence>
<sequence length="356" mass="39571">MGTEAQPVVKAVILHCLPSCPHSCLLPPTRVIMSQDQESPRCTHDQHLQTFSETQSLEVAQVSKALEKTLLSSSHPLVPGKLKEAPAAKAESPLEVPQSFCSSSIAVTTTSSSESDEASSNQEEEDSPSSSEDTSDPRNVPADALDQKVAFLVNFMLHKCQMKKPITKADMLKIIIKDDESHFSEILLRASEHLEMIFGLDVVEVDPTTHCYGLFIKLGLTYDGMLSGEKGVPKTGLLIIVLGVIFMKGNRATEEEVWEVLNLTGVYSGKKHFIFGEPRMLITKDFVKEKYLEYQQVANSDPARYEFLWGPRAKAETSKMKVLEFVAKVHGSYPHSFPSQYAEALKEEEERARARI</sequence>
<accession>A0A0A0MSA3</accession>
<dbReference type="PANTHER" id="PTHR11736">
    <property type="entry name" value="MELANOMA-ASSOCIATED ANTIGEN MAGE ANTIGEN"/>
    <property type="match status" value="1"/>
</dbReference>
<dbReference type="GeneTree" id="ENSGT00940000162825"/>
<dbReference type="EMBL" id="AL161722">
    <property type="status" value="NOT_ANNOTATED_CDS"/>
    <property type="molecule type" value="Genomic_DNA"/>
</dbReference>
<evidence type="ECO:0007829" key="5">
    <source>
        <dbReference type="ProteomicsDB" id="A0A0A0MSA3"/>
    </source>
</evidence>
<dbReference type="InterPro" id="IPR041898">
    <property type="entry name" value="MAGE_WH1"/>
</dbReference>
<dbReference type="PROSITE" id="PS50838">
    <property type="entry name" value="MAGE"/>
    <property type="match status" value="1"/>
</dbReference>
<name>A0A0A0MSA3_HUMAN</name>
<reference evidence="3" key="4">
    <citation type="submission" date="2025-08" db="UniProtKB">
        <authorList>
            <consortium name="Ensembl"/>
        </authorList>
    </citation>
    <scope>IDENTIFICATION</scope>
</reference>
<dbReference type="Ensembl" id="ENST00000399992.5">
    <property type="protein sequence ID" value="ENSP00000382874.1"/>
    <property type="gene ID" value="ENSG00000189023.11"/>
</dbReference>
<protein>
    <submittedName>
        <fullName evidence="3">MAGE family member B16</fullName>
    </submittedName>
</protein>
<dbReference type="InterPro" id="IPR037445">
    <property type="entry name" value="MAGE"/>
</dbReference>
<proteinExistence type="evidence at protein level"/>
<dbReference type="Pfam" id="PF01454">
    <property type="entry name" value="MAGE"/>
    <property type="match status" value="1"/>
</dbReference>
<dbReference type="InterPro" id="IPR002190">
    <property type="entry name" value="MHD_dom"/>
</dbReference>
<dbReference type="FunFam" id="1.10.10.1200:FF:000007">
    <property type="entry name" value="Melanoma-associated antigen C2"/>
    <property type="match status" value="1"/>
</dbReference>
<reference evidence="3 4" key="2">
    <citation type="journal article" date="2004" name="Nature">
        <title>Finishing the euchromatic sequence of the human genome.</title>
        <authorList>
            <consortium name="International Human Genome Sequencing Consortium"/>
        </authorList>
    </citation>
    <scope>NUCLEOTIDE SEQUENCE [LARGE SCALE GENOMIC DNA]</scope>
</reference>
<dbReference type="SMR" id="A0A0A0MSA3"/>
<dbReference type="OrthoDB" id="205198at2759"/>
<dbReference type="OMA" id="ECEDHFT"/>